<dbReference type="SUPFAM" id="SSF50129">
    <property type="entry name" value="GroES-like"/>
    <property type="match status" value="1"/>
</dbReference>
<dbReference type="PANTHER" id="PTHR48106:SF5">
    <property type="entry name" value="ZINC-CONTAINING ALCOHOL DEHYDROGENASE"/>
    <property type="match status" value="1"/>
</dbReference>
<dbReference type="InterPro" id="IPR013154">
    <property type="entry name" value="ADH-like_N"/>
</dbReference>
<dbReference type="Pfam" id="PF08240">
    <property type="entry name" value="ADH_N"/>
    <property type="match status" value="1"/>
</dbReference>
<evidence type="ECO:0000313" key="4">
    <source>
        <dbReference type="EMBL" id="MEB3965111.1"/>
    </source>
</evidence>
<accession>A0ABU6CK67</accession>
<dbReference type="EMBL" id="JAOZYB010000323">
    <property type="protein sequence ID" value="MEB3965111.1"/>
    <property type="molecule type" value="Genomic_DNA"/>
</dbReference>
<sequence>MSHAVVFDAVGGPEVLKVADVDVPEPGTGEVRVRVLCIGVNRPDLLFRAGLYPVKPTLPQSRLGIEALAVIESRGPGVTGLNVGDRVLVGPVVQQSEHGVYGEHVVVPAAQTVLAFEGADDLVTTASWMAYFTAYAGLVTSGGLQAGDPVLITAASSAVGLAAIDVARHLGAVPIAATRSSAKEEALRDAGARHVVVGRDQLGDRVRAVTDGRGAALVFDATGGPEFPSTADAVAEDGTIVVYGWYDERPAVLPTRWPMNIVGHTNFTTTQDPARLAQARNFVAAGVRSGAFVPRIDRVFHGLDQAAAAHRYAAEGGQFGKVLIALD</sequence>
<evidence type="ECO:0000256" key="2">
    <source>
        <dbReference type="ARBA" id="ARBA00023002"/>
    </source>
</evidence>
<feature type="domain" description="Enoyl reductase (ER)" evidence="3">
    <location>
        <begin position="11"/>
        <end position="324"/>
    </location>
</feature>
<dbReference type="RefSeq" id="WP_324773073.1">
    <property type="nucleotide sequence ID" value="NZ_BAAATS010000032.1"/>
</dbReference>
<evidence type="ECO:0000256" key="1">
    <source>
        <dbReference type="ARBA" id="ARBA00022857"/>
    </source>
</evidence>
<dbReference type="InterPro" id="IPR011032">
    <property type="entry name" value="GroES-like_sf"/>
</dbReference>
<dbReference type="SMART" id="SM00829">
    <property type="entry name" value="PKS_ER"/>
    <property type="match status" value="1"/>
</dbReference>
<organism evidence="4 5">
    <name type="scientific">Streptomyces kunmingensis</name>
    <dbReference type="NCBI Taxonomy" id="68225"/>
    <lineage>
        <taxon>Bacteria</taxon>
        <taxon>Bacillati</taxon>
        <taxon>Actinomycetota</taxon>
        <taxon>Actinomycetes</taxon>
        <taxon>Kitasatosporales</taxon>
        <taxon>Streptomycetaceae</taxon>
        <taxon>Streptomyces</taxon>
    </lineage>
</organism>
<reference evidence="4 5" key="1">
    <citation type="submission" date="2022-10" db="EMBL/GenBank/DDBJ databases">
        <authorList>
            <person name="Xie J."/>
            <person name="Shen N."/>
        </authorList>
    </citation>
    <scope>NUCLEOTIDE SEQUENCE [LARGE SCALE GENOMIC DNA]</scope>
    <source>
        <strain evidence="4 5">DSM 41681</strain>
    </source>
</reference>
<dbReference type="SUPFAM" id="SSF51735">
    <property type="entry name" value="NAD(P)-binding Rossmann-fold domains"/>
    <property type="match status" value="1"/>
</dbReference>
<keyword evidence="2" id="KW-0560">Oxidoreductase</keyword>
<dbReference type="InterPro" id="IPR020843">
    <property type="entry name" value="ER"/>
</dbReference>
<dbReference type="Proteomes" id="UP001352223">
    <property type="component" value="Unassembled WGS sequence"/>
</dbReference>
<dbReference type="InterPro" id="IPR013149">
    <property type="entry name" value="ADH-like_C"/>
</dbReference>
<dbReference type="CDD" id="cd08268">
    <property type="entry name" value="MDR2"/>
    <property type="match status" value="1"/>
</dbReference>
<dbReference type="Pfam" id="PF00107">
    <property type="entry name" value="ADH_zinc_N"/>
    <property type="match status" value="1"/>
</dbReference>
<dbReference type="Gene3D" id="3.40.50.720">
    <property type="entry name" value="NAD(P)-binding Rossmann-like Domain"/>
    <property type="match status" value="1"/>
</dbReference>
<evidence type="ECO:0000313" key="5">
    <source>
        <dbReference type="Proteomes" id="UP001352223"/>
    </source>
</evidence>
<dbReference type="Gene3D" id="3.90.180.10">
    <property type="entry name" value="Medium-chain alcohol dehydrogenases, catalytic domain"/>
    <property type="match status" value="1"/>
</dbReference>
<comment type="caution">
    <text evidence="4">The sequence shown here is derived from an EMBL/GenBank/DDBJ whole genome shotgun (WGS) entry which is preliminary data.</text>
</comment>
<keyword evidence="5" id="KW-1185">Reference proteome</keyword>
<keyword evidence="1" id="KW-0521">NADP</keyword>
<proteinExistence type="predicted"/>
<protein>
    <submittedName>
        <fullName evidence="4">Zinc-dependent alcohol dehydrogenase family protein</fullName>
    </submittedName>
</protein>
<dbReference type="PANTHER" id="PTHR48106">
    <property type="entry name" value="QUINONE OXIDOREDUCTASE PIG3-RELATED"/>
    <property type="match status" value="1"/>
</dbReference>
<dbReference type="InterPro" id="IPR036291">
    <property type="entry name" value="NAD(P)-bd_dom_sf"/>
</dbReference>
<name>A0ABU6CK67_9ACTN</name>
<gene>
    <name evidence="4" type="ORF">OKJ48_33525</name>
</gene>
<evidence type="ECO:0000259" key="3">
    <source>
        <dbReference type="SMART" id="SM00829"/>
    </source>
</evidence>